<evidence type="ECO:0000313" key="3">
    <source>
        <dbReference type="Proteomes" id="UP000236333"/>
    </source>
</evidence>
<name>A0A2J7ZWV2_9CHLO</name>
<organism evidence="2 3">
    <name type="scientific">Tetrabaena socialis</name>
    <dbReference type="NCBI Taxonomy" id="47790"/>
    <lineage>
        <taxon>Eukaryota</taxon>
        <taxon>Viridiplantae</taxon>
        <taxon>Chlorophyta</taxon>
        <taxon>core chlorophytes</taxon>
        <taxon>Chlorophyceae</taxon>
        <taxon>CS clade</taxon>
        <taxon>Chlamydomonadales</taxon>
        <taxon>Tetrabaenaceae</taxon>
        <taxon>Tetrabaena</taxon>
    </lineage>
</organism>
<feature type="compositionally biased region" description="Low complexity" evidence="1">
    <location>
        <begin position="36"/>
        <end position="69"/>
    </location>
</feature>
<dbReference type="Proteomes" id="UP000236333">
    <property type="component" value="Unassembled WGS sequence"/>
</dbReference>
<dbReference type="AlphaFoldDB" id="A0A2J7ZWV2"/>
<evidence type="ECO:0000313" key="2">
    <source>
        <dbReference type="EMBL" id="PNH04744.1"/>
    </source>
</evidence>
<dbReference type="EMBL" id="PGGS01000363">
    <property type="protein sequence ID" value="PNH04744.1"/>
    <property type="molecule type" value="Genomic_DNA"/>
</dbReference>
<sequence length="112" mass="11259">MQPPLPRRPLALTALIVALGLIVMVKYIVRAGGVGTSKRLSSGSRGSGTAPAAAPGRKTPAAAATAASGGEEEDDTDAAGPKLGARCRSAGSLLPPLLLARVVKVVWFFTGP</sequence>
<accession>A0A2J7ZWV2</accession>
<feature type="region of interest" description="Disordered" evidence="1">
    <location>
        <begin position="35"/>
        <end position="85"/>
    </location>
</feature>
<evidence type="ECO:0000256" key="1">
    <source>
        <dbReference type="SAM" id="MobiDB-lite"/>
    </source>
</evidence>
<reference evidence="2 3" key="1">
    <citation type="journal article" date="2017" name="Mol. Biol. Evol.">
        <title>The 4-celled Tetrabaena socialis nuclear genome reveals the essential components for genetic control of cell number at the origin of multicellularity in the volvocine lineage.</title>
        <authorList>
            <person name="Featherston J."/>
            <person name="Arakaki Y."/>
            <person name="Hanschen E.R."/>
            <person name="Ferris P.J."/>
            <person name="Michod R.E."/>
            <person name="Olson B.J.S.C."/>
            <person name="Nozaki H."/>
            <person name="Durand P.M."/>
        </authorList>
    </citation>
    <scope>NUCLEOTIDE SEQUENCE [LARGE SCALE GENOMIC DNA]</scope>
    <source>
        <strain evidence="2 3">NIES-571</strain>
    </source>
</reference>
<protein>
    <submittedName>
        <fullName evidence="2">Uncharacterized protein</fullName>
    </submittedName>
</protein>
<comment type="caution">
    <text evidence="2">The sequence shown here is derived from an EMBL/GenBank/DDBJ whole genome shotgun (WGS) entry which is preliminary data.</text>
</comment>
<gene>
    <name evidence="2" type="ORF">TSOC_009070</name>
</gene>
<proteinExistence type="predicted"/>
<keyword evidence="3" id="KW-1185">Reference proteome</keyword>